<gene>
    <name evidence="2" type="ORF">RRG08_040007</name>
</gene>
<protein>
    <submittedName>
        <fullName evidence="2">Uncharacterized protein</fullName>
    </submittedName>
</protein>
<reference evidence="2" key="1">
    <citation type="journal article" date="2023" name="G3 (Bethesda)">
        <title>A reference genome for the long-term kleptoplast-retaining sea slug Elysia crispata morphotype clarki.</title>
        <authorList>
            <person name="Eastman K.E."/>
            <person name="Pendleton A.L."/>
            <person name="Shaikh M.A."/>
            <person name="Suttiyut T."/>
            <person name="Ogas R."/>
            <person name="Tomko P."/>
            <person name="Gavelis G."/>
            <person name="Widhalm J.R."/>
            <person name="Wisecaver J.H."/>
        </authorList>
    </citation>
    <scope>NUCLEOTIDE SEQUENCE</scope>
    <source>
        <strain evidence="2">ECLA1</strain>
    </source>
</reference>
<sequence>MEMEKGRRSNQETGRNKRQDRERIRDKQKRAENSNLYRDDSNVDNHGDNELELTFDEERSNSMTINIWIGLTWCDARSPIKPIEVRCRFALESQLLNTLRPSTRRLHETRSMASAV</sequence>
<evidence type="ECO:0000313" key="3">
    <source>
        <dbReference type="Proteomes" id="UP001283361"/>
    </source>
</evidence>
<dbReference type="Proteomes" id="UP001283361">
    <property type="component" value="Unassembled WGS sequence"/>
</dbReference>
<dbReference type="EMBL" id="JAWDGP010004442">
    <property type="protein sequence ID" value="KAK3764411.1"/>
    <property type="molecule type" value="Genomic_DNA"/>
</dbReference>
<evidence type="ECO:0000256" key="1">
    <source>
        <dbReference type="SAM" id="MobiDB-lite"/>
    </source>
</evidence>
<accession>A0AAE0Z9C2</accession>
<name>A0AAE0Z9C2_9GAST</name>
<dbReference type="AlphaFoldDB" id="A0AAE0Z9C2"/>
<feature type="region of interest" description="Disordered" evidence="1">
    <location>
        <begin position="1"/>
        <end position="49"/>
    </location>
</feature>
<keyword evidence="3" id="KW-1185">Reference proteome</keyword>
<proteinExistence type="predicted"/>
<evidence type="ECO:0000313" key="2">
    <source>
        <dbReference type="EMBL" id="KAK3764411.1"/>
    </source>
</evidence>
<organism evidence="2 3">
    <name type="scientific">Elysia crispata</name>
    <name type="common">lettuce slug</name>
    <dbReference type="NCBI Taxonomy" id="231223"/>
    <lineage>
        <taxon>Eukaryota</taxon>
        <taxon>Metazoa</taxon>
        <taxon>Spiralia</taxon>
        <taxon>Lophotrochozoa</taxon>
        <taxon>Mollusca</taxon>
        <taxon>Gastropoda</taxon>
        <taxon>Heterobranchia</taxon>
        <taxon>Euthyneura</taxon>
        <taxon>Panpulmonata</taxon>
        <taxon>Sacoglossa</taxon>
        <taxon>Placobranchoidea</taxon>
        <taxon>Plakobranchidae</taxon>
        <taxon>Elysia</taxon>
    </lineage>
</organism>
<comment type="caution">
    <text evidence="2">The sequence shown here is derived from an EMBL/GenBank/DDBJ whole genome shotgun (WGS) entry which is preliminary data.</text>
</comment>